<evidence type="ECO:0000313" key="1">
    <source>
        <dbReference type="EMBL" id="CAG7734911.1"/>
    </source>
</evidence>
<dbReference type="EMBL" id="CAJVCH010278575">
    <property type="protein sequence ID" value="CAG7734911.1"/>
    <property type="molecule type" value="Genomic_DNA"/>
</dbReference>
<gene>
    <name evidence="1" type="ORF">AFUS01_LOCUS23272</name>
</gene>
<accession>A0A8J2KH02</accession>
<reference evidence="1" key="1">
    <citation type="submission" date="2021-06" db="EMBL/GenBank/DDBJ databases">
        <authorList>
            <person name="Hodson N. C."/>
            <person name="Mongue J. A."/>
            <person name="Jaron S. K."/>
        </authorList>
    </citation>
    <scope>NUCLEOTIDE SEQUENCE</scope>
</reference>
<dbReference type="Proteomes" id="UP000708208">
    <property type="component" value="Unassembled WGS sequence"/>
</dbReference>
<protein>
    <submittedName>
        <fullName evidence="1">Uncharacterized protein</fullName>
    </submittedName>
</protein>
<name>A0A8J2KH02_9HEXA</name>
<sequence length="69" mass="7616">MCLPGYVAVGEVANVQLAPHNIYGLFYLYCWLFCRGGTDQLGRSPAASPNHFANMFIFWINTGKSLSSV</sequence>
<evidence type="ECO:0000313" key="2">
    <source>
        <dbReference type="Proteomes" id="UP000708208"/>
    </source>
</evidence>
<dbReference type="AlphaFoldDB" id="A0A8J2KH02"/>
<organism evidence="1 2">
    <name type="scientific">Allacma fusca</name>
    <dbReference type="NCBI Taxonomy" id="39272"/>
    <lineage>
        <taxon>Eukaryota</taxon>
        <taxon>Metazoa</taxon>
        <taxon>Ecdysozoa</taxon>
        <taxon>Arthropoda</taxon>
        <taxon>Hexapoda</taxon>
        <taxon>Collembola</taxon>
        <taxon>Symphypleona</taxon>
        <taxon>Sminthuridae</taxon>
        <taxon>Allacma</taxon>
    </lineage>
</organism>
<comment type="caution">
    <text evidence="1">The sequence shown here is derived from an EMBL/GenBank/DDBJ whole genome shotgun (WGS) entry which is preliminary data.</text>
</comment>
<proteinExistence type="predicted"/>
<keyword evidence="2" id="KW-1185">Reference proteome</keyword>